<sequence>MTRRRVLSAAPAAAALMGSVALPFQLLAQDQGAAPVGTPFSFDLLTEAMREKAQEPYAPVEAVPSFLQSLQYDDYRLIRYRPDRARWRDQEGVNFSLHAFSMGWLFNEPVQVAEVVDGRAREMVFNTDDFEFLNDLAERIPEHEDMAGVAGIRLNYPLNRSDISDELVAFVGASYFRALGQGNAYGISARGLAINTGLSAGEEFPRFSHFWLERPAPGARQVIIHAALESPSVTGAYRFVITPGVDTVMDVTARLFFRADVEQLGIAPLTSMFLYDEKNRATFDDYRPQVHDSNGLLITRNDGDVLWRPLNNPPRLSGSYFTEVQPRNFGLYQRDRDFAQYQDKEARYELRPSLSVEPIGEWGLGNVRLVEIPTDLEVNDNIVAFWVPDTPVRAGDEREFSYRLRWGMLDPDRMTDRAWIERTSTGEGGASGVAAPEGLRKFVVDFKGGMLGRLPADAEVEPAIWVSSTGEVVSQTLSKMPQDDMWRLVLDVQGTRDSTIELVAHVAGYGRKLSETWLYQWIRS</sequence>
<evidence type="ECO:0000313" key="9">
    <source>
        <dbReference type="Proteomes" id="UP001597353"/>
    </source>
</evidence>
<feature type="signal peptide" evidence="6">
    <location>
        <begin position="1"/>
        <end position="28"/>
    </location>
</feature>
<comment type="pathway">
    <text evidence="2">Glycan metabolism; osmoregulated periplasmic glucan (OPG) biosynthesis.</text>
</comment>
<dbReference type="Pfam" id="PF04349">
    <property type="entry name" value="MdoG"/>
    <property type="match status" value="1"/>
</dbReference>
<dbReference type="SUPFAM" id="SSF74650">
    <property type="entry name" value="Galactose mutarotase-like"/>
    <property type="match status" value="1"/>
</dbReference>
<dbReference type="Gene3D" id="2.60.40.10">
    <property type="entry name" value="Immunoglobulins"/>
    <property type="match status" value="1"/>
</dbReference>
<evidence type="ECO:0000259" key="7">
    <source>
        <dbReference type="Pfam" id="PF04349"/>
    </source>
</evidence>
<dbReference type="Proteomes" id="UP001597353">
    <property type="component" value="Unassembled WGS sequence"/>
</dbReference>
<organism evidence="8 9">
    <name type="scientific">Halodurantibacterium flavum</name>
    <dbReference type="NCBI Taxonomy" id="1382802"/>
    <lineage>
        <taxon>Bacteria</taxon>
        <taxon>Pseudomonadati</taxon>
        <taxon>Pseudomonadota</taxon>
        <taxon>Alphaproteobacteria</taxon>
        <taxon>Rhodobacterales</taxon>
        <taxon>Paracoccaceae</taxon>
        <taxon>Halodurantibacterium</taxon>
    </lineage>
</organism>
<dbReference type="RefSeq" id="WP_390263114.1">
    <property type="nucleotide sequence ID" value="NZ_JBHUGH010000010.1"/>
</dbReference>
<protein>
    <recommendedName>
        <fullName evidence="4">Glucans biosynthesis protein G</fullName>
    </recommendedName>
</protein>
<dbReference type="PANTHER" id="PTHR30504:SF4">
    <property type="entry name" value="GLUCANS BIOSYNTHESIS PROTEIN G"/>
    <property type="match status" value="1"/>
</dbReference>
<evidence type="ECO:0000256" key="5">
    <source>
        <dbReference type="ARBA" id="ARBA00022764"/>
    </source>
</evidence>
<dbReference type="PIRSF" id="PIRSF006281">
    <property type="entry name" value="MdoG"/>
    <property type="match status" value="1"/>
</dbReference>
<dbReference type="Gene3D" id="2.70.98.10">
    <property type="match status" value="1"/>
</dbReference>
<dbReference type="InterPro" id="IPR013783">
    <property type="entry name" value="Ig-like_fold"/>
</dbReference>
<dbReference type="SUPFAM" id="SSF81296">
    <property type="entry name" value="E set domains"/>
    <property type="match status" value="1"/>
</dbReference>
<evidence type="ECO:0000256" key="2">
    <source>
        <dbReference type="ARBA" id="ARBA00005001"/>
    </source>
</evidence>
<feature type="chain" id="PRO_5047148168" description="Glucans biosynthesis protein G" evidence="6">
    <location>
        <begin position="29"/>
        <end position="524"/>
    </location>
</feature>
<proteinExistence type="inferred from homology"/>
<gene>
    <name evidence="8" type="ORF">ACFSGJ_13310</name>
</gene>
<keyword evidence="5" id="KW-0574">Periplasm</keyword>
<dbReference type="InterPro" id="IPR007444">
    <property type="entry name" value="Glucan_biosyn_MdoG_C"/>
</dbReference>
<keyword evidence="9" id="KW-1185">Reference proteome</keyword>
<dbReference type="InterPro" id="IPR011013">
    <property type="entry name" value="Gal_mutarotase_sf_dom"/>
</dbReference>
<evidence type="ECO:0000256" key="3">
    <source>
        <dbReference type="ARBA" id="ARBA00009284"/>
    </source>
</evidence>
<dbReference type="InterPro" id="IPR014438">
    <property type="entry name" value="Glucan_biosyn_MdoG/MdoD"/>
</dbReference>
<accession>A0ABW4S8T7</accession>
<keyword evidence="6" id="KW-0732">Signal</keyword>
<reference evidence="9" key="1">
    <citation type="journal article" date="2019" name="Int. J. Syst. Evol. Microbiol.">
        <title>The Global Catalogue of Microorganisms (GCM) 10K type strain sequencing project: providing services to taxonomists for standard genome sequencing and annotation.</title>
        <authorList>
            <consortium name="The Broad Institute Genomics Platform"/>
            <consortium name="The Broad Institute Genome Sequencing Center for Infectious Disease"/>
            <person name="Wu L."/>
            <person name="Ma J."/>
        </authorList>
    </citation>
    <scope>NUCLEOTIDE SEQUENCE [LARGE SCALE GENOMIC DNA]</scope>
    <source>
        <strain evidence="9">CGMCC 4.7242</strain>
    </source>
</reference>
<comment type="similarity">
    <text evidence="3">Belongs to the OpgD/OpgG family.</text>
</comment>
<evidence type="ECO:0000256" key="1">
    <source>
        <dbReference type="ARBA" id="ARBA00004418"/>
    </source>
</evidence>
<feature type="domain" description="Glucan biosynthesis periplasmic MdoG C-terminal" evidence="7">
    <location>
        <begin position="40"/>
        <end position="521"/>
    </location>
</feature>
<dbReference type="EMBL" id="JBHUGH010000010">
    <property type="protein sequence ID" value="MFD1913189.1"/>
    <property type="molecule type" value="Genomic_DNA"/>
</dbReference>
<evidence type="ECO:0000313" key="8">
    <source>
        <dbReference type="EMBL" id="MFD1913189.1"/>
    </source>
</evidence>
<dbReference type="InterPro" id="IPR014756">
    <property type="entry name" value="Ig_E-set"/>
</dbReference>
<dbReference type="InterPro" id="IPR014718">
    <property type="entry name" value="GH-type_carb-bd"/>
</dbReference>
<evidence type="ECO:0000256" key="4">
    <source>
        <dbReference type="ARBA" id="ARBA00015376"/>
    </source>
</evidence>
<evidence type="ECO:0000256" key="6">
    <source>
        <dbReference type="SAM" id="SignalP"/>
    </source>
</evidence>
<comment type="subcellular location">
    <subcellularLocation>
        <location evidence="1">Periplasm</location>
    </subcellularLocation>
</comment>
<comment type="caution">
    <text evidence="8">The sequence shown here is derived from an EMBL/GenBank/DDBJ whole genome shotgun (WGS) entry which is preliminary data.</text>
</comment>
<name>A0ABW4S8T7_9RHOB</name>
<dbReference type="PANTHER" id="PTHR30504">
    <property type="entry name" value="GLUCANS BIOSYNTHESIS PROTEIN"/>
    <property type="match status" value="1"/>
</dbReference>